<reference evidence="2" key="1">
    <citation type="submission" date="2022-11" db="EMBL/GenBank/DDBJ databases">
        <authorList>
            <person name="Petersen C."/>
        </authorList>
    </citation>
    <scope>NUCLEOTIDE SEQUENCE</scope>
    <source>
        <strain evidence="2">IBT 21917</strain>
    </source>
</reference>
<dbReference type="PROSITE" id="PS51412">
    <property type="entry name" value="MACPF_2"/>
    <property type="match status" value="1"/>
</dbReference>
<accession>A0A9W9IS59</accession>
<evidence type="ECO:0000259" key="1">
    <source>
        <dbReference type="PROSITE" id="PS51412"/>
    </source>
</evidence>
<protein>
    <recommendedName>
        <fullName evidence="1">MACPF domain-containing protein</fullName>
    </recommendedName>
</protein>
<dbReference type="EMBL" id="JAPQKO010000001">
    <property type="protein sequence ID" value="KAJ5183273.1"/>
    <property type="molecule type" value="Genomic_DNA"/>
</dbReference>
<dbReference type="Pfam" id="PF01823">
    <property type="entry name" value="MACPF"/>
    <property type="match status" value="1"/>
</dbReference>
<proteinExistence type="predicted"/>
<dbReference type="OrthoDB" id="4366340at2759"/>
<name>A0A9W9IS59_9EURO</name>
<dbReference type="SMART" id="SM00457">
    <property type="entry name" value="MACPF"/>
    <property type="match status" value="1"/>
</dbReference>
<gene>
    <name evidence="2" type="ORF">N7492_000889</name>
</gene>
<evidence type="ECO:0000313" key="2">
    <source>
        <dbReference type="EMBL" id="KAJ5183273.1"/>
    </source>
</evidence>
<dbReference type="InterPro" id="IPR020864">
    <property type="entry name" value="MACPF"/>
</dbReference>
<comment type="caution">
    <text evidence="2">The sequence shown here is derived from an EMBL/GenBank/DDBJ whole genome shotgun (WGS) entry which is preliminary data.</text>
</comment>
<dbReference type="AlphaFoldDB" id="A0A9W9IS59"/>
<sequence>MADDPVYLPSRTILGRSINILEAKSYNPDNVDIINVGSRTQKNDLVVKSGSEMIGTFKSSANISASYAGVSVSAGAEYSYENSTKLDSTHGIYSYDQRNYSVYIKGQGDTYNNINQVFTNAAAELPPWNENDTAARGSYERFFRIWGTHFIKECFYGTRYQLRIESKNVSSANKERWAANAKVEFSDVFEAGAEAENEEEYKSYLQQRERQCFVLGGDRACAGALANNPADKDLFNKWVETRGAENEAITGIKVDALGEFLCGSSSADHRKLGTNLSKGPDAKQIEVQGYIWNKPTGGIIPVSVASTIACEVWPTSWKPCPTPLANTYVTRTASASHFQLGRVPESVGIGMSCGVTLTGYTQKEVTIGLWADIPSPIELRLFPHGVEGAIVIQSDPSKTWSEVTLPSLTATGVYSAV</sequence>
<keyword evidence="3" id="KW-1185">Reference proteome</keyword>
<dbReference type="Proteomes" id="UP001146351">
    <property type="component" value="Unassembled WGS sequence"/>
</dbReference>
<feature type="domain" description="MACPF" evidence="1">
    <location>
        <begin position="1"/>
        <end position="291"/>
    </location>
</feature>
<reference evidence="2" key="2">
    <citation type="journal article" date="2023" name="IMA Fungus">
        <title>Comparative genomic study of the Penicillium genus elucidates a diverse pangenome and 15 lateral gene transfer events.</title>
        <authorList>
            <person name="Petersen C."/>
            <person name="Sorensen T."/>
            <person name="Nielsen M.R."/>
            <person name="Sondergaard T.E."/>
            <person name="Sorensen J.L."/>
            <person name="Fitzpatrick D.A."/>
            <person name="Frisvad J.C."/>
            <person name="Nielsen K.L."/>
        </authorList>
    </citation>
    <scope>NUCLEOTIDE SEQUENCE</scope>
    <source>
        <strain evidence="2">IBT 21917</strain>
    </source>
</reference>
<organism evidence="2 3">
    <name type="scientific">Penicillium capsulatum</name>
    <dbReference type="NCBI Taxonomy" id="69766"/>
    <lineage>
        <taxon>Eukaryota</taxon>
        <taxon>Fungi</taxon>
        <taxon>Dikarya</taxon>
        <taxon>Ascomycota</taxon>
        <taxon>Pezizomycotina</taxon>
        <taxon>Eurotiomycetes</taxon>
        <taxon>Eurotiomycetidae</taxon>
        <taxon>Eurotiales</taxon>
        <taxon>Aspergillaceae</taxon>
        <taxon>Penicillium</taxon>
    </lineage>
</organism>
<evidence type="ECO:0000313" key="3">
    <source>
        <dbReference type="Proteomes" id="UP001146351"/>
    </source>
</evidence>